<proteinExistence type="predicted"/>
<sequence length="109" mass="12219">MEGLQGTIGDQAAALQNATVRANKEQEKHSEEYLLGLLMQHQKEWSEEKQLNVTRDFVRDCPVAKELLKRHRSGKPLAPELAAILDSRQAVDAKAKALFLQLADSVRKV</sequence>
<protein>
    <submittedName>
        <fullName evidence="1">Uncharacterized protein</fullName>
    </submittedName>
</protein>
<evidence type="ECO:0000313" key="1">
    <source>
        <dbReference type="EMBL" id="CAD9504778.1"/>
    </source>
</evidence>
<organism evidence="1">
    <name type="scientific">Alexandrium andersonii</name>
    <dbReference type="NCBI Taxonomy" id="327968"/>
    <lineage>
        <taxon>Eukaryota</taxon>
        <taxon>Sar</taxon>
        <taxon>Alveolata</taxon>
        <taxon>Dinophyceae</taxon>
        <taxon>Gonyaulacales</taxon>
        <taxon>Pyrocystaceae</taxon>
        <taxon>Alexandrium</taxon>
    </lineage>
</organism>
<name>A0A7S2I0Z1_9DINO</name>
<accession>A0A7S2I0Z1</accession>
<gene>
    <name evidence="1" type="ORF">AAND1436_LOCUS37793</name>
</gene>
<dbReference type="EMBL" id="HBGQ01079006">
    <property type="protein sequence ID" value="CAD9504778.1"/>
    <property type="molecule type" value="Transcribed_RNA"/>
</dbReference>
<dbReference type="AlphaFoldDB" id="A0A7S2I0Z1"/>
<reference evidence="1" key="1">
    <citation type="submission" date="2021-01" db="EMBL/GenBank/DDBJ databases">
        <authorList>
            <person name="Corre E."/>
            <person name="Pelletier E."/>
            <person name="Niang G."/>
            <person name="Scheremetjew M."/>
            <person name="Finn R."/>
            <person name="Kale V."/>
            <person name="Holt S."/>
            <person name="Cochrane G."/>
            <person name="Meng A."/>
            <person name="Brown T."/>
            <person name="Cohen L."/>
        </authorList>
    </citation>
    <scope>NUCLEOTIDE SEQUENCE</scope>
    <source>
        <strain evidence="1">CCMP2222</strain>
    </source>
</reference>